<feature type="chain" id="PRO_5046263595" description="Reverse transcriptase domain-containing protein" evidence="1">
    <location>
        <begin position="23"/>
        <end position="1034"/>
    </location>
</feature>
<sequence length="1034" mass="120170">MKYDHFCFILILLLMTAIENIATLNINCLRSQGARYSSVCNIGEDQRGTAIIYRAGYTIQQSEIHPSGRLTTVLMDDNTLLINLYLHSGSNRRQEREDFISRDVPYYLSQRYEKLIIGGDFNCVLHCKDQTGTYNPSLALDRLTNDLHLIDVWEKLRGNDVQFTFHQGNSSSRIDRFYINRTMQTFLRRIEVHPVPFSDHDCVLMVLSRIHTAQQIGRSYWKLNSKLICDDEVMNEFSSWWETLSVRAERSKHTELRKWMYIYKPAIRSFFRNQGIIKAKDRKSKLQFYYNVIYDLYQQQCEGKDVTKHMNTVKIRLCKLQEDILKGSTVRCHTESIISGEKAALYHIACEKKRGQTKVMSSLLLKNNERTTSTTECLKEAERHFASVFCRENCSPDDQQILLNNIQNTITPDDQLRLEEDISETELKEAILTASSKSSPGPDGFNEGIIVLIPKIPKPQMITDYRPITLLNTDYKLFMKILANRIRPCMDHLIAPGQTCSVPGRNIINNLISIRDTIIQSSEMPMQKVAILNIDMEKAFDRVSQEYLFTVLEQFRFPRLLADSIQRLYRNAHSRIQINGYFTKPIPIQKSVRQGCPLSMILFTLCLEPLLRMIDRHLTLMPNPLGIPTVQAYADDISVICRNESQLGNLVDILILYCNATNARVNYKKSALLPLGEWNPAISIAHIPVRFEVRILGINFSPRIDDIIENNWQSTLNKLRGTLHQHLSRNLNLLQKVWHVNTFALSKLWYLAQVLPMPDKVSQKIEQLIGYYVWRGYPFRVARPQLRRKITEGGLNLIFNVNSFLKIWLILGVQFKVCHGSLYAVMWLADEPREFNLPTLPHFCQRSCLASTAFILKSTYRHFVLFEFPLFASFRWLFVKLFKCEMAFVNKLRYACLVKILLSITCGLLIDYIKVVDICFSEKNQYFRVCAHLTIYEWQECELFGNMYCRDMGRGLRRLLMYLLTLTSTVNMDTEHLICVVECYRTQPMITNTLRTTCRRKTQFERSYGSTQTVQTAICCYDVQVIPYTFSSSD</sequence>
<accession>A0ABQ8TSM4</accession>
<evidence type="ECO:0000256" key="1">
    <source>
        <dbReference type="SAM" id="SignalP"/>
    </source>
</evidence>
<dbReference type="InterPro" id="IPR036691">
    <property type="entry name" value="Endo/exonu/phosph_ase_sf"/>
</dbReference>
<feature type="domain" description="Reverse transcriptase" evidence="2">
    <location>
        <begin position="434"/>
        <end position="700"/>
    </location>
</feature>
<dbReference type="Proteomes" id="UP001148838">
    <property type="component" value="Unassembled WGS sequence"/>
</dbReference>
<dbReference type="CDD" id="cd01650">
    <property type="entry name" value="RT_nLTR_like"/>
    <property type="match status" value="1"/>
</dbReference>
<dbReference type="InterPro" id="IPR005135">
    <property type="entry name" value="Endo/exonuclease/phosphatase"/>
</dbReference>
<dbReference type="SUPFAM" id="SSF56672">
    <property type="entry name" value="DNA/RNA polymerases"/>
    <property type="match status" value="1"/>
</dbReference>
<dbReference type="Gene3D" id="3.60.10.10">
    <property type="entry name" value="Endonuclease/exonuclease/phosphatase"/>
    <property type="match status" value="1"/>
</dbReference>
<proteinExistence type="predicted"/>
<feature type="signal peptide" evidence="1">
    <location>
        <begin position="1"/>
        <end position="22"/>
    </location>
</feature>
<comment type="caution">
    <text evidence="3">The sequence shown here is derived from an EMBL/GenBank/DDBJ whole genome shotgun (WGS) entry which is preliminary data.</text>
</comment>
<evidence type="ECO:0000259" key="2">
    <source>
        <dbReference type="PROSITE" id="PS50878"/>
    </source>
</evidence>
<dbReference type="PANTHER" id="PTHR31635">
    <property type="entry name" value="REVERSE TRANSCRIPTASE DOMAIN-CONTAINING PROTEIN-RELATED"/>
    <property type="match status" value="1"/>
</dbReference>
<dbReference type="Pfam" id="PF03372">
    <property type="entry name" value="Exo_endo_phos"/>
    <property type="match status" value="1"/>
</dbReference>
<evidence type="ECO:0000313" key="4">
    <source>
        <dbReference type="Proteomes" id="UP001148838"/>
    </source>
</evidence>
<dbReference type="SUPFAM" id="SSF56219">
    <property type="entry name" value="DNase I-like"/>
    <property type="match status" value="1"/>
</dbReference>
<reference evidence="3 4" key="1">
    <citation type="journal article" date="2022" name="Allergy">
        <title>Genome assembly and annotation of Periplaneta americana reveal a comprehensive cockroach allergen profile.</title>
        <authorList>
            <person name="Wang L."/>
            <person name="Xiong Q."/>
            <person name="Saelim N."/>
            <person name="Wang L."/>
            <person name="Nong W."/>
            <person name="Wan A.T."/>
            <person name="Shi M."/>
            <person name="Liu X."/>
            <person name="Cao Q."/>
            <person name="Hui J.H.L."/>
            <person name="Sookrung N."/>
            <person name="Leung T.F."/>
            <person name="Tungtrongchitr A."/>
            <person name="Tsui S.K.W."/>
        </authorList>
    </citation>
    <scope>NUCLEOTIDE SEQUENCE [LARGE SCALE GENOMIC DNA]</scope>
    <source>
        <strain evidence="3">PWHHKU_190912</strain>
    </source>
</reference>
<dbReference type="PROSITE" id="PS50878">
    <property type="entry name" value="RT_POL"/>
    <property type="match status" value="1"/>
</dbReference>
<dbReference type="InterPro" id="IPR043502">
    <property type="entry name" value="DNA/RNA_pol_sf"/>
</dbReference>
<keyword evidence="4" id="KW-1185">Reference proteome</keyword>
<evidence type="ECO:0000313" key="3">
    <source>
        <dbReference type="EMBL" id="KAJ4448863.1"/>
    </source>
</evidence>
<dbReference type="InterPro" id="IPR000477">
    <property type="entry name" value="RT_dom"/>
</dbReference>
<keyword evidence="1" id="KW-0732">Signal</keyword>
<dbReference type="EMBL" id="JAJSOF020000003">
    <property type="protein sequence ID" value="KAJ4448863.1"/>
    <property type="molecule type" value="Genomic_DNA"/>
</dbReference>
<protein>
    <recommendedName>
        <fullName evidence="2">Reverse transcriptase domain-containing protein</fullName>
    </recommendedName>
</protein>
<name>A0ABQ8TSM4_PERAM</name>
<organism evidence="3 4">
    <name type="scientific">Periplaneta americana</name>
    <name type="common">American cockroach</name>
    <name type="synonym">Blatta americana</name>
    <dbReference type="NCBI Taxonomy" id="6978"/>
    <lineage>
        <taxon>Eukaryota</taxon>
        <taxon>Metazoa</taxon>
        <taxon>Ecdysozoa</taxon>
        <taxon>Arthropoda</taxon>
        <taxon>Hexapoda</taxon>
        <taxon>Insecta</taxon>
        <taxon>Pterygota</taxon>
        <taxon>Neoptera</taxon>
        <taxon>Polyneoptera</taxon>
        <taxon>Dictyoptera</taxon>
        <taxon>Blattodea</taxon>
        <taxon>Blattoidea</taxon>
        <taxon>Blattidae</taxon>
        <taxon>Blattinae</taxon>
        <taxon>Periplaneta</taxon>
    </lineage>
</organism>
<dbReference type="Pfam" id="PF00078">
    <property type="entry name" value="RVT_1"/>
    <property type="match status" value="1"/>
</dbReference>
<dbReference type="PANTHER" id="PTHR31635:SF196">
    <property type="entry name" value="REVERSE TRANSCRIPTASE DOMAIN-CONTAINING PROTEIN-RELATED"/>
    <property type="match status" value="1"/>
</dbReference>
<gene>
    <name evidence="3" type="ORF">ANN_00254</name>
</gene>